<feature type="region of interest" description="Disordered" evidence="1">
    <location>
        <begin position="1"/>
        <end position="112"/>
    </location>
</feature>
<accession>V4A4G0</accession>
<gene>
    <name evidence="2" type="ORF">LOTGIDRAFT_158759</name>
</gene>
<protein>
    <recommendedName>
        <fullName evidence="4">Golgin-45</fullName>
    </recommendedName>
</protein>
<dbReference type="HOGENOM" id="CLU_834933_0_0_1"/>
<evidence type="ECO:0000313" key="3">
    <source>
        <dbReference type="Proteomes" id="UP000030746"/>
    </source>
</evidence>
<dbReference type="KEGG" id="lgi:LOTGIDRAFT_158759"/>
<dbReference type="PANTHER" id="PTHR13066">
    <property type="entry name" value="BASIC LEUCINE ZIPPER NUCLEAR FACTOR 1 BLZF1 PROTEIN"/>
    <property type="match status" value="1"/>
</dbReference>
<dbReference type="OrthoDB" id="5959043at2759"/>
<evidence type="ECO:0000313" key="2">
    <source>
        <dbReference type="EMBL" id="ESO98808.1"/>
    </source>
</evidence>
<dbReference type="PANTHER" id="PTHR13066:SF2">
    <property type="entry name" value="GOLGIN-45"/>
    <property type="match status" value="1"/>
</dbReference>
<dbReference type="GO" id="GO:0000139">
    <property type="term" value="C:Golgi membrane"/>
    <property type="evidence" value="ECO:0007669"/>
    <property type="project" value="TreeGrafter"/>
</dbReference>
<proteinExistence type="predicted"/>
<reference evidence="2 3" key="1">
    <citation type="journal article" date="2013" name="Nature">
        <title>Insights into bilaterian evolution from three spiralian genomes.</title>
        <authorList>
            <person name="Simakov O."/>
            <person name="Marletaz F."/>
            <person name="Cho S.J."/>
            <person name="Edsinger-Gonzales E."/>
            <person name="Havlak P."/>
            <person name="Hellsten U."/>
            <person name="Kuo D.H."/>
            <person name="Larsson T."/>
            <person name="Lv J."/>
            <person name="Arendt D."/>
            <person name="Savage R."/>
            <person name="Osoegawa K."/>
            <person name="de Jong P."/>
            <person name="Grimwood J."/>
            <person name="Chapman J.A."/>
            <person name="Shapiro H."/>
            <person name="Aerts A."/>
            <person name="Otillar R.P."/>
            <person name="Terry A.Y."/>
            <person name="Boore J.L."/>
            <person name="Grigoriev I.V."/>
            <person name="Lindberg D.R."/>
            <person name="Seaver E.C."/>
            <person name="Weisblat D.A."/>
            <person name="Putnam N.H."/>
            <person name="Rokhsar D.S."/>
        </authorList>
    </citation>
    <scope>NUCLEOTIDE SEQUENCE [LARGE SCALE GENOMIC DNA]</scope>
</reference>
<sequence>MEKQIKKEDKSKSKGETVLLRYPMPKYSFQGRKLEKTDVEKREEGKNPIQQKSQTENNQKSLTENQQKSLTKKQLSHKNLTEKNQNTTDQKVISSNRTHPIESPIKTTSHSNQYSFNVQKPSHSVAPKPKENNPSLPVSNNIPGALSKPINIVTPATSKSAISLPVNNEACISPNLSHQQPRNKDKEIRLETEVESLKSQLEVQLQVNSELKRLLLASMGEELKDDVEKLARDKAQLSLELGDHVRKMTEDYEHLDKISIQADMWRSKFLASRVMIDELANAKAFYSLQYQESQDVLQQLLNERHEIRTSLLEGYNEIWPGKVNICDLFYLMN</sequence>
<dbReference type="RefSeq" id="XP_009050444.1">
    <property type="nucleotide sequence ID" value="XM_009052196.1"/>
</dbReference>
<dbReference type="Proteomes" id="UP000030746">
    <property type="component" value="Unassembled WGS sequence"/>
</dbReference>
<dbReference type="CTD" id="20237866"/>
<dbReference type="GeneID" id="20237866"/>
<evidence type="ECO:0008006" key="4">
    <source>
        <dbReference type="Google" id="ProtNLM"/>
    </source>
</evidence>
<organism evidence="2 3">
    <name type="scientific">Lottia gigantea</name>
    <name type="common">Giant owl limpet</name>
    <dbReference type="NCBI Taxonomy" id="225164"/>
    <lineage>
        <taxon>Eukaryota</taxon>
        <taxon>Metazoa</taxon>
        <taxon>Spiralia</taxon>
        <taxon>Lophotrochozoa</taxon>
        <taxon>Mollusca</taxon>
        <taxon>Gastropoda</taxon>
        <taxon>Patellogastropoda</taxon>
        <taxon>Lottioidea</taxon>
        <taxon>Lottiidae</taxon>
        <taxon>Lottia</taxon>
    </lineage>
</organism>
<dbReference type="GO" id="GO:0007030">
    <property type="term" value="P:Golgi organization"/>
    <property type="evidence" value="ECO:0007669"/>
    <property type="project" value="InterPro"/>
</dbReference>
<dbReference type="EMBL" id="KB201205">
    <property type="protein sequence ID" value="ESO98808.1"/>
    <property type="molecule type" value="Genomic_DNA"/>
</dbReference>
<dbReference type="STRING" id="225164.V4A4G0"/>
<keyword evidence="3" id="KW-1185">Reference proteome</keyword>
<dbReference type="AlphaFoldDB" id="V4A4G0"/>
<dbReference type="OMA" id="NIQLANM"/>
<name>V4A4G0_LOTGI</name>
<feature type="compositionally biased region" description="Basic and acidic residues" evidence="1">
    <location>
        <begin position="1"/>
        <end position="15"/>
    </location>
</feature>
<evidence type="ECO:0000256" key="1">
    <source>
        <dbReference type="SAM" id="MobiDB-lite"/>
    </source>
</evidence>
<feature type="compositionally biased region" description="Polar residues" evidence="1">
    <location>
        <begin position="48"/>
        <end position="69"/>
    </location>
</feature>
<feature type="compositionally biased region" description="Basic and acidic residues" evidence="1">
    <location>
        <begin position="32"/>
        <end position="46"/>
    </location>
</feature>
<dbReference type="InterPro" id="IPR027095">
    <property type="entry name" value="Golgin-45"/>
</dbReference>
<dbReference type="GO" id="GO:0043001">
    <property type="term" value="P:Golgi to plasma membrane protein transport"/>
    <property type="evidence" value="ECO:0007669"/>
    <property type="project" value="InterPro"/>
</dbReference>
<feature type="compositionally biased region" description="Polar residues" evidence="1">
    <location>
        <begin position="82"/>
        <end position="98"/>
    </location>
</feature>